<evidence type="ECO:0000256" key="2">
    <source>
        <dbReference type="SAM" id="SignalP"/>
    </source>
</evidence>
<protein>
    <submittedName>
        <fullName evidence="3">Uncharacterized protein</fullName>
    </submittedName>
</protein>
<evidence type="ECO:0000313" key="4">
    <source>
        <dbReference type="Proteomes" id="UP000198263"/>
    </source>
</evidence>
<feature type="compositionally biased region" description="Gly residues" evidence="1">
    <location>
        <begin position="45"/>
        <end position="68"/>
    </location>
</feature>
<gene>
    <name evidence="3" type="ORF">AWB72_02611</name>
</gene>
<dbReference type="RefSeq" id="WP_040052466.1">
    <property type="nucleotide sequence ID" value="NZ_FCNV02000004.1"/>
</dbReference>
<dbReference type="InterPro" id="IPR006311">
    <property type="entry name" value="TAT_signal"/>
</dbReference>
<comment type="caution">
    <text evidence="3">The sequence shown here is derived from an EMBL/GenBank/DDBJ whole genome shotgun (WGS) entry which is preliminary data.</text>
</comment>
<dbReference type="Proteomes" id="UP000198263">
    <property type="component" value="Unassembled WGS sequence"/>
</dbReference>
<organism evidence="3 4">
    <name type="scientific">Caballeronia concitans</name>
    <dbReference type="NCBI Taxonomy" id="1777133"/>
    <lineage>
        <taxon>Bacteria</taxon>
        <taxon>Pseudomonadati</taxon>
        <taxon>Pseudomonadota</taxon>
        <taxon>Betaproteobacteria</taxon>
        <taxon>Burkholderiales</taxon>
        <taxon>Burkholderiaceae</taxon>
        <taxon>Caballeronia</taxon>
    </lineage>
</organism>
<dbReference type="AlphaFoldDB" id="A0A658QXA2"/>
<name>A0A658QXA2_9BURK</name>
<feature type="signal peptide" evidence="2">
    <location>
        <begin position="1"/>
        <end position="31"/>
    </location>
</feature>
<feature type="compositionally biased region" description="Low complexity" evidence="1">
    <location>
        <begin position="88"/>
        <end position="100"/>
    </location>
</feature>
<evidence type="ECO:0000313" key="3">
    <source>
        <dbReference type="EMBL" id="SAL30619.1"/>
    </source>
</evidence>
<evidence type="ECO:0000256" key="1">
    <source>
        <dbReference type="SAM" id="MobiDB-lite"/>
    </source>
</evidence>
<keyword evidence="2" id="KW-0732">Signal</keyword>
<keyword evidence="4" id="KW-1185">Reference proteome</keyword>
<dbReference type="EMBL" id="FCNV02000004">
    <property type="protein sequence ID" value="SAL30619.1"/>
    <property type="molecule type" value="Genomic_DNA"/>
</dbReference>
<proteinExistence type="predicted"/>
<sequence length="100" mass="9897">MIDKRTRRFVSMLSAAAAVAAFATAPSLVLAQAAPGNQQRSEGFGVRGGQSGQAGQGASPQGGQGGATQVGTPPAQLKREEEARQRGKTGSAGASSTGAK</sequence>
<reference evidence="3 4" key="1">
    <citation type="submission" date="2016-01" db="EMBL/GenBank/DDBJ databases">
        <authorList>
            <person name="Peeters C."/>
        </authorList>
    </citation>
    <scope>NUCLEOTIDE SEQUENCE [LARGE SCALE GENOMIC DNA]</scope>
    <source>
        <strain evidence="3">LMG 29315</strain>
    </source>
</reference>
<accession>A0A658QXA2</accession>
<feature type="region of interest" description="Disordered" evidence="1">
    <location>
        <begin position="34"/>
        <end position="100"/>
    </location>
</feature>
<feature type="chain" id="PRO_5024932825" evidence="2">
    <location>
        <begin position="32"/>
        <end position="100"/>
    </location>
</feature>
<dbReference type="PROSITE" id="PS51318">
    <property type="entry name" value="TAT"/>
    <property type="match status" value="1"/>
</dbReference>